<dbReference type="GO" id="GO:0005524">
    <property type="term" value="F:ATP binding"/>
    <property type="evidence" value="ECO:0007669"/>
    <property type="project" value="UniProtKB-KW"/>
</dbReference>
<accession>A0A250ILE7</accession>
<keyword evidence="8" id="KW-1185">Reference proteome</keyword>
<keyword evidence="4" id="KW-0067">ATP-binding</keyword>
<evidence type="ECO:0000256" key="3">
    <source>
        <dbReference type="ARBA" id="ARBA00022777"/>
    </source>
</evidence>
<feature type="domain" description="Protein kinase" evidence="6">
    <location>
        <begin position="26"/>
        <end position="287"/>
    </location>
</feature>
<dbReference type="CDD" id="cd14014">
    <property type="entry name" value="STKc_PknB_like"/>
    <property type="match status" value="1"/>
</dbReference>
<dbReference type="PROSITE" id="PS00108">
    <property type="entry name" value="PROTEIN_KINASE_ST"/>
    <property type="match status" value="1"/>
</dbReference>
<evidence type="ECO:0000256" key="5">
    <source>
        <dbReference type="SAM" id="MobiDB-lite"/>
    </source>
</evidence>
<evidence type="ECO:0000259" key="6">
    <source>
        <dbReference type="PROSITE" id="PS50011"/>
    </source>
</evidence>
<dbReference type="Proteomes" id="UP000217289">
    <property type="component" value="Chromosome"/>
</dbReference>
<dbReference type="InterPro" id="IPR000719">
    <property type="entry name" value="Prot_kinase_dom"/>
</dbReference>
<dbReference type="PROSITE" id="PS50011">
    <property type="entry name" value="PROTEIN_KINASE_DOM"/>
    <property type="match status" value="1"/>
</dbReference>
<dbReference type="SMART" id="SM00220">
    <property type="entry name" value="S_TKc"/>
    <property type="match status" value="1"/>
</dbReference>
<dbReference type="InterPro" id="IPR008271">
    <property type="entry name" value="Ser/Thr_kinase_AS"/>
</dbReference>
<dbReference type="Gene3D" id="1.10.510.10">
    <property type="entry name" value="Transferase(Phosphotransferase) domain 1"/>
    <property type="match status" value="1"/>
</dbReference>
<reference evidence="7 8" key="1">
    <citation type="submission" date="2017-06" db="EMBL/GenBank/DDBJ databases">
        <authorList>
            <person name="Kim H.J."/>
            <person name="Triplett B.A."/>
        </authorList>
    </citation>
    <scope>NUCLEOTIDE SEQUENCE [LARGE SCALE GENOMIC DNA]</scope>
    <source>
        <strain evidence="7 8">DSM 14713</strain>
    </source>
</reference>
<keyword evidence="2" id="KW-0547">Nucleotide-binding</keyword>
<protein>
    <recommendedName>
        <fullName evidence="6">Protein kinase domain-containing protein</fullName>
    </recommendedName>
</protein>
<keyword evidence="3" id="KW-0418">Kinase</keyword>
<dbReference type="SUPFAM" id="SSF56112">
    <property type="entry name" value="Protein kinase-like (PK-like)"/>
    <property type="match status" value="1"/>
</dbReference>
<dbReference type="GO" id="GO:0004674">
    <property type="term" value="F:protein serine/threonine kinase activity"/>
    <property type="evidence" value="ECO:0007669"/>
    <property type="project" value="TreeGrafter"/>
</dbReference>
<evidence type="ECO:0000256" key="1">
    <source>
        <dbReference type="ARBA" id="ARBA00022679"/>
    </source>
</evidence>
<evidence type="ECO:0000313" key="8">
    <source>
        <dbReference type="Proteomes" id="UP000217289"/>
    </source>
</evidence>
<feature type="region of interest" description="Disordered" evidence="5">
    <location>
        <begin position="301"/>
        <end position="320"/>
    </location>
</feature>
<name>A0A250ILE7_9BACT</name>
<dbReference type="EMBL" id="CP022163">
    <property type="protein sequence ID" value="ATB32564.1"/>
    <property type="molecule type" value="Genomic_DNA"/>
</dbReference>
<dbReference type="OrthoDB" id="5524425at2"/>
<keyword evidence="1" id="KW-0808">Transferase</keyword>
<sequence length="581" mass="63523">MRDGRGDAGEEWLGLNLAPGTQVAGFLIEGRLATGSFGALYQARRGERRYAIKLVPKDERGEREVDALRRVQALPVVGFHGYGLWPDESPRFIVLALELVDGQELDVWARDFNPDSHELLVQVMRPLVDRLGQVHAAGVVHRDVKESNIVIRHQDGHPVLVDFGAAGYEGAPRLTQRLPPGTPEYRSPELLRFAREWAGEPPPDRPGDDLWALGVTFYALLTRTLPFGDRHGPLVRNILEQAPEPPHVRNPRVPRAVSDICLRMLEKAPEARYPDALALARALEDALALADDAWGVRLFPGERRERTSEPEPPAPSAPARGRKGFVALAISGALALGLALSFRGMTPEVAPETPRMTLAARSPTPRADSRQEMAPDRMTGEVGFNAGLRKSPTPAPVATATLPMEEPMRPSSKSRSMLPVVAAATCVASACVSGPRSGPPPEAPCPEGSLEAHKRYRLPDWDGLDVQLGKHRNAAGEIIPNSFPVPARNGPIDGWLIKPRGGLPFDTTFTGELIVRKEYVYGRFTRARLPDGTEFPVCLEFRENVAETIAAIGGTPDNFKVAASIVAMIRTSFSHRNKFYP</sequence>
<gene>
    <name evidence="7" type="ORF">MEBOL_006052</name>
</gene>
<dbReference type="AlphaFoldDB" id="A0A250ILE7"/>
<dbReference type="PANTHER" id="PTHR43289:SF34">
    <property type="entry name" value="SERINE_THREONINE-PROTEIN KINASE YBDM-RELATED"/>
    <property type="match status" value="1"/>
</dbReference>
<evidence type="ECO:0000313" key="7">
    <source>
        <dbReference type="EMBL" id="ATB32564.1"/>
    </source>
</evidence>
<evidence type="ECO:0000256" key="4">
    <source>
        <dbReference type="ARBA" id="ARBA00022840"/>
    </source>
</evidence>
<organism evidence="7 8">
    <name type="scientific">Melittangium boletus DSM 14713</name>
    <dbReference type="NCBI Taxonomy" id="1294270"/>
    <lineage>
        <taxon>Bacteria</taxon>
        <taxon>Pseudomonadati</taxon>
        <taxon>Myxococcota</taxon>
        <taxon>Myxococcia</taxon>
        <taxon>Myxococcales</taxon>
        <taxon>Cystobacterineae</taxon>
        <taxon>Archangiaceae</taxon>
        <taxon>Melittangium</taxon>
    </lineage>
</organism>
<dbReference type="KEGG" id="mbd:MEBOL_006052"/>
<proteinExistence type="predicted"/>
<dbReference type="PANTHER" id="PTHR43289">
    <property type="entry name" value="MITOGEN-ACTIVATED PROTEIN KINASE KINASE KINASE 20-RELATED"/>
    <property type="match status" value="1"/>
</dbReference>
<dbReference type="Pfam" id="PF00069">
    <property type="entry name" value="Pkinase"/>
    <property type="match status" value="1"/>
</dbReference>
<dbReference type="RefSeq" id="WP_095980730.1">
    <property type="nucleotide sequence ID" value="NZ_CP022163.1"/>
</dbReference>
<evidence type="ECO:0000256" key="2">
    <source>
        <dbReference type="ARBA" id="ARBA00022741"/>
    </source>
</evidence>
<dbReference type="InterPro" id="IPR011009">
    <property type="entry name" value="Kinase-like_dom_sf"/>
</dbReference>